<protein>
    <submittedName>
        <fullName evidence="2">Uncharacterized protein</fullName>
    </submittedName>
</protein>
<evidence type="ECO:0000256" key="1">
    <source>
        <dbReference type="SAM" id="Phobius"/>
    </source>
</evidence>
<organism evidence="2 3">
    <name type="scientific">Adineta ricciae</name>
    <name type="common">Rotifer</name>
    <dbReference type="NCBI Taxonomy" id="249248"/>
    <lineage>
        <taxon>Eukaryota</taxon>
        <taxon>Metazoa</taxon>
        <taxon>Spiralia</taxon>
        <taxon>Gnathifera</taxon>
        <taxon>Rotifera</taxon>
        <taxon>Eurotatoria</taxon>
        <taxon>Bdelloidea</taxon>
        <taxon>Adinetida</taxon>
        <taxon>Adinetidae</taxon>
        <taxon>Adineta</taxon>
    </lineage>
</organism>
<name>A0A814CWG9_ADIRI</name>
<evidence type="ECO:0000313" key="3">
    <source>
        <dbReference type="Proteomes" id="UP000663828"/>
    </source>
</evidence>
<keyword evidence="1" id="KW-0812">Transmembrane</keyword>
<keyword evidence="1" id="KW-1133">Transmembrane helix</keyword>
<keyword evidence="1" id="KW-0472">Membrane</keyword>
<feature type="transmembrane region" description="Helical" evidence="1">
    <location>
        <begin position="12"/>
        <end position="43"/>
    </location>
</feature>
<comment type="caution">
    <text evidence="2">The sequence shown here is derived from an EMBL/GenBank/DDBJ whole genome shotgun (WGS) entry which is preliminary data.</text>
</comment>
<dbReference type="EMBL" id="CAJNOR010000569">
    <property type="protein sequence ID" value="CAF0950105.1"/>
    <property type="molecule type" value="Genomic_DNA"/>
</dbReference>
<dbReference type="AlphaFoldDB" id="A0A814CWG9"/>
<gene>
    <name evidence="2" type="ORF">XAT740_LOCUS10615</name>
</gene>
<keyword evidence="3" id="KW-1185">Reference proteome</keyword>
<accession>A0A814CWG9</accession>
<proteinExistence type="predicted"/>
<evidence type="ECO:0000313" key="2">
    <source>
        <dbReference type="EMBL" id="CAF0950105.1"/>
    </source>
</evidence>
<sequence length="337" mass="36925">MAETSLKNNVYAMIIALGTSGIFFLIGIALAGVLILSLIPLYVSDSSQQPYGDVYRISSLIIKAVYTNITVNFTGGNILSVAELSNICTQIFRAKNVDGFLSCVATNFSAYGPSNDTSALTALRRRRNVDDTSLYEIGDLLVLFSDTCSNRRALSKWYSRLIDGQNSSCVAQRATACRSFISSPNNITNSNQWLPFPVGYSQVIYTNDTSCAAVSVSKIYNIATTAYAGVYTRNNLTRPSGLLKGDCLYDSILPQTDLQNLISSPMNSPASKSLGLVALIIISMVLFKLAARDNRFLFNSELYIYSRPDPNQRKNQVNKKQRVNTFLSPKPTPTADS</sequence>
<dbReference type="Proteomes" id="UP000663828">
    <property type="component" value="Unassembled WGS sequence"/>
</dbReference>
<reference evidence="2" key="1">
    <citation type="submission" date="2021-02" db="EMBL/GenBank/DDBJ databases">
        <authorList>
            <person name="Nowell W R."/>
        </authorList>
    </citation>
    <scope>NUCLEOTIDE SEQUENCE</scope>
</reference>